<dbReference type="Pfam" id="PF01381">
    <property type="entry name" value="HTH_3"/>
    <property type="match status" value="1"/>
</dbReference>
<organism evidence="2 3">
    <name type="scientific">Trichococcus shcherbakoviae subsp. psychrophilus</name>
    <dbReference type="NCBI Taxonomy" id="2585775"/>
    <lineage>
        <taxon>Bacteria</taxon>
        <taxon>Bacillati</taxon>
        <taxon>Bacillota</taxon>
        <taxon>Bacilli</taxon>
        <taxon>Lactobacillales</taxon>
        <taxon>Carnobacteriaceae</taxon>
        <taxon>Trichococcus</taxon>
    </lineage>
</organism>
<dbReference type="InterPro" id="IPR053163">
    <property type="entry name" value="HTH-type_regulator_Rgg"/>
</dbReference>
<proteinExistence type="predicted"/>
<comment type="caution">
    <text evidence="2">The sequence shown here is derived from an EMBL/GenBank/DDBJ whole genome shotgun (WGS) entry which is preliminary data.</text>
</comment>
<dbReference type="Gene3D" id="1.25.40.10">
    <property type="entry name" value="Tetratricopeptide repeat domain"/>
    <property type="match status" value="1"/>
</dbReference>
<dbReference type="SUPFAM" id="SSF47413">
    <property type="entry name" value="lambda repressor-like DNA-binding domains"/>
    <property type="match status" value="1"/>
</dbReference>
<dbReference type="SMART" id="SM00530">
    <property type="entry name" value="HTH_XRE"/>
    <property type="match status" value="1"/>
</dbReference>
<dbReference type="EMBL" id="VENO01000003">
    <property type="protein sequence ID" value="TNV68479.1"/>
    <property type="molecule type" value="Genomic_DNA"/>
</dbReference>
<dbReference type="InterPro" id="IPR001387">
    <property type="entry name" value="Cro/C1-type_HTH"/>
</dbReference>
<sequence length="301" mass="35461">MSKDFGDVLKEIRIDRGYSQKYVAEGIMGQSAYSKIERNEIEPTFRKWLAILEKLNISVEEFRYILNKESLTTKEKLINEFFSLKYNHHDDLQLLKDAIIAYLKEEEDYLLRNLYYACESLIILNTTQNVEEAQLLAKKIWERLENFDRWYLVDIRLINYILFIFPIDVAMNIGERAIQQLVPYHNLKEAEVLLINIDINLAVLLIADNKYPESLFYLEKVIPLCKKYQKYNQLAIAYSRKGIILQKTGKIDEGSEYIKKAYAILNAIEDTKLLSELEKELSYYLDMEDKGPLQLEISPQE</sequence>
<evidence type="ECO:0000313" key="2">
    <source>
        <dbReference type="EMBL" id="TNV68479.1"/>
    </source>
</evidence>
<dbReference type="InterPro" id="IPR011990">
    <property type="entry name" value="TPR-like_helical_dom_sf"/>
</dbReference>
<dbReference type="GO" id="GO:0003677">
    <property type="term" value="F:DNA binding"/>
    <property type="evidence" value="ECO:0007669"/>
    <property type="project" value="InterPro"/>
</dbReference>
<protein>
    <submittedName>
        <fullName evidence="2">Helix-turn-helix domain-containing protein</fullName>
    </submittedName>
</protein>
<dbReference type="PANTHER" id="PTHR37038">
    <property type="entry name" value="TRANSCRIPTIONAL REGULATOR-RELATED"/>
    <property type="match status" value="1"/>
</dbReference>
<keyword evidence="3" id="KW-1185">Reference proteome</keyword>
<evidence type="ECO:0000259" key="1">
    <source>
        <dbReference type="PROSITE" id="PS50943"/>
    </source>
</evidence>
<dbReference type="Proteomes" id="UP000313395">
    <property type="component" value="Unassembled WGS sequence"/>
</dbReference>
<dbReference type="SUPFAM" id="SSF48452">
    <property type="entry name" value="TPR-like"/>
    <property type="match status" value="1"/>
</dbReference>
<name>A0A5C5E6Q7_9LACT</name>
<dbReference type="InterPro" id="IPR010982">
    <property type="entry name" value="Lambda_DNA-bd_dom_sf"/>
</dbReference>
<dbReference type="PANTHER" id="PTHR37038:SF13">
    <property type="entry name" value="HTH CRO_C1-TYPE DOMAIN-CONTAINING PROTEIN"/>
    <property type="match status" value="1"/>
</dbReference>
<evidence type="ECO:0000313" key="3">
    <source>
        <dbReference type="Proteomes" id="UP000313395"/>
    </source>
</evidence>
<dbReference type="AlphaFoldDB" id="A0A5C5E6Q7"/>
<feature type="domain" description="HTH cro/C1-type" evidence="1">
    <location>
        <begin position="9"/>
        <end position="62"/>
    </location>
</feature>
<accession>A0A5C5E6Q7</accession>
<dbReference type="InterPro" id="IPR010057">
    <property type="entry name" value="Transcription_activator_Rgg_C"/>
</dbReference>
<dbReference type="RefSeq" id="WP_140186529.1">
    <property type="nucleotide sequence ID" value="NZ_VENO01000003.1"/>
</dbReference>
<reference evidence="2 3" key="1">
    <citation type="submission" date="2019-06" db="EMBL/GenBank/DDBJ databases">
        <title>Description Trichococcus psychrophilus sp. nov., isolated from a cold spring, by genomic and phenotypic analyses.</title>
        <authorList>
            <person name="Zakharyuk A."/>
        </authorList>
    </citation>
    <scope>NUCLEOTIDE SEQUENCE [LARGE SCALE GENOMIC DNA]</scope>
    <source>
        <strain evidence="2 3">SKBG</strain>
    </source>
</reference>
<gene>
    <name evidence="2" type="ORF">FHK04_09715</name>
</gene>
<dbReference type="Pfam" id="PF21259">
    <property type="entry name" value="Rgg_C"/>
    <property type="match status" value="1"/>
</dbReference>
<dbReference type="CDD" id="cd00093">
    <property type="entry name" value="HTH_XRE"/>
    <property type="match status" value="1"/>
</dbReference>
<dbReference type="PROSITE" id="PS50943">
    <property type="entry name" value="HTH_CROC1"/>
    <property type="match status" value="1"/>
</dbReference>